<dbReference type="PANTHER" id="PTHR30213">
    <property type="entry name" value="INNER MEMBRANE PROTEIN YHJD"/>
    <property type="match status" value="1"/>
</dbReference>
<dbReference type="RefSeq" id="WP_091615093.1">
    <property type="nucleotide sequence ID" value="NZ_FNNC01000005.1"/>
</dbReference>
<reference evidence="7 8" key="1">
    <citation type="submission" date="2016-10" db="EMBL/GenBank/DDBJ databases">
        <authorList>
            <person name="de Groot N.N."/>
        </authorList>
    </citation>
    <scope>NUCLEOTIDE SEQUENCE [LARGE SCALE GENOMIC DNA]</scope>
    <source>
        <strain evidence="7 8">DSM 23126</strain>
    </source>
</reference>
<evidence type="ECO:0000313" key="8">
    <source>
        <dbReference type="Proteomes" id="UP000199488"/>
    </source>
</evidence>
<keyword evidence="2" id="KW-1003">Cell membrane</keyword>
<dbReference type="OrthoDB" id="9775903at2"/>
<organism evidence="7 8">
    <name type="scientific">Marinococcus luteus</name>
    <dbReference type="NCBI Taxonomy" id="1122204"/>
    <lineage>
        <taxon>Bacteria</taxon>
        <taxon>Bacillati</taxon>
        <taxon>Bacillota</taxon>
        <taxon>Bacilli</taxon>
        <taxon>Bacillales</taxon>
        <taxon>Bacillaceae</taxon>
        <taxon>Marinococcus</taxon>
    </lineage>
</organism>
<dbReference type="NCBIfam" id="TIGR00765">
    <property type="entry name" value="yihY_not_rbn"/>
    <property type="match status" value="1"/>
</dbReference>
<accession>A0A1H2W505</accession>
<evidence type="ECO:0000256" key="1">
    <source>
        <dbReference type="ARBA" id="ARBA00004651"/>
    </source>
</evidence>
<feature type="transmembrane region" description="Helical" evidence="6">
    <location>
        <begin position="205"/>
        <end position="226"/>
    </location>
</feature>
<dbReference type="Proteomes" id="UP000199488">
    <property type="component" value="Unassembled WGS sequence"/>
</dbReference>
<dbReference type="InterPro" id="IPR017039">
    <property type="entry name" value="Virul_fac_BrkB"/>
</dbReference>
<protein>
    <submittedName>
        <fullName evidence="7">Membrane protein</fullName>
    </submittedName>
</protein>
<evidence type="ECO:0000256" key="6">
    <source>
        <dbReference type="SAM" id="Phobius"/>
    </source>
</evidence>
<feature type="transmembrane region" description="Helical" evidence="6">
    <location>
        <begin position="29"/>
        <end position="49"/>
    </location>
</feature>
<evidence type="ECO:0000256" key="5">
    <source>
        <dbReference type="ARBA" id="ARBA00023136"/>
    </source>
</evidence>
<feature type="transmembrane region" description="Helical" evidence="6">
    <location>
        <begin position="238"/>
        <end position="260"/>
    </location>
</feature>
<comment type="subcellular location">
    <subcellularLocation>
        <location evidence="1">Cell membrane</location>
        <topology evidence="1">Multi-pass membrane protein</topology>
    </subcellularLocation>
</comment>
<evidence type="ECO:0000313" key="7">
    <source>
        <dbReference type="EMBL" id="SDW75546.1"/>
    </source>
</evidence>
<proteinExistence type="predicted"/>
<gene>
    <name evidence="7" type="ORF">SAMN05421781_2259</name>
</gene>
<keyword evidence="3 6" id="KW-0812">Transmembrane</keyword>
<dbReference type="PIRSF" id="PIRSF035875">
    <property type="entry name" value="RNase_BN"/>
    <property type="match status" value="1"/>
</dbReference>
<feature type="transmembrane region" description="Helical" evidence="6">
    <location>
        <begin position="130"/>
        <end position="153"/>
    </location>
</feature>
<feature type="transmembrane region" description="Helical" evidence="6">
    <location>
        <begin position="173"/>
        <end position="193"/>
    </location>
</feature>
<sequence>MNTIKSYAKELMGEFKKDDVPLLAAAQSYYYLLSIFPMMILILTILPLLNIDSQAIVTLVQNTAPSGMTSVLEENILSIVETPRGGLFTIGLIGALWSASNGINAFINASNTAYDIEETRSFIKVRGLSIALTLGMIIALAAALILPIFGNLIINFINSVVSLPPQTELLFQILRWVVALTIMSAVLLVLYRFAPNKTLKWKEILPGAITAAVLWQLISLAFSFYVSNFGNYSATYGSLGGIIILMLWFFLTGMILMIGAELNVIYHRRHGKSSTASASPEET</sequence>
<dbReference type="AlphaFoldDB" id="A0A1H2W505"/>
<dbReference type="GO" id="GO:0005886">
    <property type="term" value="C:plasma membrane"/>
    <property type="evidence" value="ECO:0007669"/>
    <property type="project" value="UniProtKB-SubCell"/>
</dbReference>
<evidence type="ECO:0000256" key="3">
    <source>
        <dbReference type="ARBA" id="ARBA00022692"/>
    </source>
</evidence>
<keyword evidence="8" id="KW-1185">Reference proteome</keyword>
<dbReference type="STRING" id="1122204.SAMN05421781_2259"/>
<name>A0A1H2W505_9BACI</name>
<keyword evidence="5 6" id="KW-0472">Membrane</keyword>
<evidence type="ECO:0000256" key="4">
    <source>
        <dbReference type="ARBA" id="ARBA00022989"/>
    </source>
</evidence>
<keyword evidence="4 6" id="KW-1133">Transmembrane helix</keyword>
<dbReference type="EMBL" id="FNNC01000005">
    <property type="protein sequence ID" value="SDW75546.1"/>
    <property type="molecule type" value="Genomic_DNA"/>
</dbReference>
<dbReference type="Pfam" id="PF03631">
    <property type="entry name" value="Virul_fac_BrkB"/>
    <property type="match status" value="1"/>
</dbReference>
<evidence type="ECO:0000256" key="2">
    <source>
        <dbReference type="ARBA" id="ARBA00022475"/>
    </source>
</evidence>
<dbReference type="PANTHER" id="PTHR30213:SF0">
    <property type="entry name" value="UPF0761 MEMBRANE PROTEIN YIHY"/>
    <property type="match status" value="1"/>
</dbReference>